<feature type="compositionally biased region" description="Acidic residues" evidence="2">
    <location>
        <begin position="416"/>
        <end position="426"/>
    </location>
</feature>
<feature type="compositionally biased region" description="Acidic residues" evidence="2">
    <location>
        <begin position="369"/>
        <end position="378"/>
    </location>
</feature>
<feature type="region of interest" description="Disordered" evidence="2">
    <location>
        <begin position="500"/>
        <end position="764"/>
    </location>
</feature>
<feature type="domain" description="Chromo" evidence="3">
    <location>
        <begin position="32"/>
        <end position="87"/>
    </location>
</feature>
<dbReference type="AlphaFoldDB" id="A0A9P7B6H5"/>
<sequence length="1151" mass="123074">MSINPQLLVADTANNASESDAANEQELGEREFFVERLRDVAVQDLIKLGTPLEEWGPEGDRFEVRFLVRWLGFDDPEEDTWEPKRNLAGWQPSYDEDLAKIAADKPPGFSLAGLHAEAKRLNEQWRKAKKKSAAVPAKKSTKQAGASTSTKASAKDDKGKKAKGEKKEKKKKPRTSKDGAKPDSSTKPRLGRGSTANASPAPSNSSRVARSLRRSALGESLDQTALNEFIETNAPSSVRSLRFSPPPKHDQHGHLITPSSDTEDSPTPEPTQQDGTAGATAQEKSYGFARGDDDLEEDGLEVEHASATHSSDIKPSIPSTLASGSRVAYGFAAGDSDEDEDENEPGQEQPAAAVPAPAGETAYGFAGSSDDDDGDDHDEAMQRVEPEPLPAGSAVNANAPIIPTAETASTSFGFAGDDDDDDDDMYFPDPTPFEQARAAAAVAQPAGQAMLERVKMEDRQQGFAGSSDDEDDDIGNLAVENTASGVTTTSQGDVTMAEGTAQVEVSTNNQRASKARAEEDRRQIPEATPSAAAARAEPIDGETTQLAGRTQDVGDEQRELAESPAGEAATSGPSLTTRHEADGTTSAAAQSAPAAAADQASALSTAMSPPPATGSRTAPARPAPEKDIRTSRQPAKLTTAANDEQDVAVAGSVAQPRVSSSPVSSRKSALPHPGRQGSQDQNEDADAASERARLPIKRKRTADTAGDAAGAGDEAASNALARVKIRRKGEPRAGEVSPVEGRPSPGPSGGSDSRGSGSAIKAADPFNHGRIRSNVSNGYIRWNAAALRSKNLPQLLTANEKVSWPDDGPYSVFDGSGDVESEKIKFLWSMGRYGDPINGTDNIDELFKPPPLSRDLDVWIAPPPDENKAGLSKSARAHLNEYQALQLVLSSYEGLRQADSPRNSVKLVFVHVSKLGELGSTNGAFAQLEHLRSQPGTRFFVYGRGENSKRAVFQFWRSAVAITFSPAALLRQARRLEALLPSLAACVDEDMRTHNLFPWIPLQYLLPGGPLGRPALEDGTTPTSPLERDDANRAAVFQILPLLAHKRLILADLAPPKKQGPLLRSVFPAEMDRVPYAGPQRAFFDILSELGPKMDLARLQSLICAWRSRYPLIRNWQIICTQQEVAAASKSVLPGIELCSIIDVEKRFLSR</sequence>
<dbReference type="InterPro" id="IPR023779">
    <property type="entry name" value="Chromodomain_CS"/>
</dbReference>
<dbReference type="EMBL" id="PUHQ01000026">
    <property type="protein sequence ID" value="KAG0662514.1"/>
    <property type="molecule type" value="Genomic_DNA"/>
</dbReference>
<dbReference type="CDD" id="cd00024">
    <property type="entry name" value="CD_CSD"/>
    <property type="match status" value="1"/>
</dbReference>
<protein>
    <recommendedName>
        <fullName evidence="3">Chromo domain-containing protein</fullName>
    </recommendedName>
</protein>
<dbReference type="Proteomes" id="UP000777482">
    <property type="component" value="Unassembled WGS sequence"/>
</dbReference>
<dbReference type="PROSITE" id="PS00598">
    <property type="entry name" value="CHROMO_1"/>
    <property type="match status" value="1"/>
</dbReference>
<organism evidence="4 5">
    <name type="scientific">Rhodotorula mucilaginosa</name>
    <name type="common">Yeast</name>
    <name type="synonym">Rhodotorula rubra</name>
    <dbReference type="NCBI Taxonomy" id="5537"/>
    <lineage>
        <taxon>Eukaryota</taxon>
        <taxon>Fungi</taxon>
        <taxon>Dikarya</taxon>
        <taxon>Basidiomycota</taxon>
        <taxon>Pucciniomycotina</taxon>
        <taxon>Microbotryomycetes</taxon>
        <taxon>Sporidiobolales</taxon>
        <taxon>Sporidiobolaceae</taxon>
        <taxon>Rhodotorula</taxon>
    </lineage>
</organism>
<evidence type="ECO:0000313" key="5">
    <source>
        <dbReference type="Proteomes" id="UP000777482"/>
    </source>
</evidence>
<evidence type="ECO:0000256" key="1">
    <source>
        <dbReference type="ARBA" id="ARBA00023242"/>
    </source>
</evidence>
<feature type="compositionally biased region" description="Basic and acidic residues" evidence="2">
    <location>
        <begin position="515"/>
        <end position="524"/>
    </location>
</feature>
<feature type="compositionally biased region" description="Basic and acidic residues" evidence="2">
    <location>
        <begin position="175"/>
        <end position="186"/>
    </location>
</feature>
<feature type="region of interest" description="Disordered" evidence="2">
    <location>
        <begin position="124"/>
        <end position="431"/>
    </location>
</feature>
<feature type="compositionally biased region" description="Basic residues" evidence="2">
    <location>
        <begin position="160"/>
        <end position="174"/>
    </location>
</feature>
<accession>A0A9P7B6H5</accession>
<dbReference type="InterPro" id="IPR000953">
    <property type="entry name" value="Chromo/chromo_shadow_dom"/>
</dbReference>
<proteinExistence type="predicted"/>
<feature type="compositionally biased region" description="Low complexity" evidence="2">
    <location>
        <begin position="346"/>
        <end position="362"/>
    </location>
</feature>
<feature type="compositionally biased region" description="Low complexity" evidence="2">
    <location>
        <begin position="525"/>
        <end position="536"/>
    </location>
</feature>
<feature type="compositionally biased region" description="Low complexity" evidence="2">
    <location>
        <begin position="703"/>
        <end position="721"/>
    </location>
</feature>
<dbReference type="SUPFAM" id="SSF54160">
    <property type="entry name" value="Chromo domain-like"/>
    <property type="match status" value="1"/>
</dbReference>
<feature type="compositionally biased region" description="Low complexity" evidence="2">
    <location>
        <begin position="194"/>
        <end position="217"/>
    </location>
</feature>
<evidence type="ECO:0000313" key="4">
    <source>
        <dbReference type="EMBL" id="KAG0662514.1"/>
    </source>
</evidence>
<dbReference type="PROSITE" id="PS50013">
    <property type="entry name" value="CHROMO_2"/>
    <property type="match status" value="1"/>
</dbReference>
<keyword evidence="1" id="KW-0539">Nucleus</keyword>
<keyword evidence="5" id="KW-1185">Reference proteome</keyword>
<dbReference type="OrthoDB" id="433924at2759"/>
<gene>
    <name evidence="4" type="ORF">C6P46_003254</name>
</gene>
<feature type="compositionally biased region" description="Low complexity" evidence="2">
    <location>
        <begin position="584"/>
        <end position="606"/>
    </location>
</feature>
<feature type="compositionally biased region" description="Low complexity" evidence="2">
    <location>
        <begin position="133"/>
        <end position="152"/>
    </location>
</feature>
<feature type="compositionally biased region" description="Polar residues" evidence="2">
    <location>
        <begin position="503"/>
        <end position="512"/>
    </location>
</feature>
<evidence type="ECO:0000256" key="2">
    <source>
        <dbReference type="SAM" id="MobiDB-lite"/>
    </source>
</evidence>
<dbReference type="InterPro" id="IPR016197">
    <property type="entry name" value="Chromo-like_dom_sf"/>
</dbReference>
<dbReference type="GO" id="GO:0006338">
    <property type="term" value="P:chromatin remodeling"/>
    <property type="evidence" value="ECO:0007669"/>
    <property type="project" value="UniProtKB-ARBA"/>
</dbReference>
<feature type="compositionally biased region" description="Low complexity" evidence="2">
    <location>
        <begin position="652"/>
        <end position="668"/>
    </location>
</feature>
<evidence type="ECO:0000259" key="3">
    <source>
        <dbReference type="PROSITE" id="PS50013"/>
    </source>
</evidence>
<name>A0A9P7B6H5_RHOMI</name>
<reference evidence="4 5" key="1">
    <citation type="submission" date="2020-11" db="EMBL/GenBank/DDBJ databases">
        <title>Kefir isolates.</title>
        <authorList>
            <person name="Marcisauskas S."/>
            <person name="Kim Y."/>
            <person name="Blasche S."/>
        </authorList>
    </citation>
    <scope>NUCLEOTIDE SEQUENCE [LARGE SCALE GENOMIC DNA]</scope>
    <source>
        <strain evidence="4 5">KR</strain>
    </source>
</reference>
<dbReference type="Gene3D" id="2.40.50.40">
    <property type="match status" value="1"/>
</dbReference>
<comment type="caution">
    <text evidence="4">The sequence shown here is derived from an EMBL/GenBank/DDBJ whole genome shotgun (WGS) entry which is preliminary data.</text>
</comment>
<feature type="compositionally biased region" description="Acidic residues" evidence="2">
    <location>
        <begin position="335"/>
        <end position="345"/>
    </location>
</feature>